<proteinExistence type="predicted"/>
<dbReference type="AlphaFoldDB" id="A0AAV7KXC8"/>
<evidence type="ECO:0000313" key="1">
    <source>
        <dbReference type="EMBL" id="KAJ1082840.1"/>
    </source>
</evidence>
<comment type="caution">
    <text evidence="1">The sequence shown here is derived from an EMBL/GenBank/DDBJ whole genome shotgun (WGS) entry which is preliminary data.</text>
</comment>
<gene>
    <name evidence="1" type="ORF">NDU88_003005</name>
</gene>
<evidence type="ECO:0000313" key="2">
    <source>
        <dbReference type="Proteomes" id="UP001066276"/>
    </source>
</evidence>
<accession>A0AAV7KXC8</accession>
<keyword evidence="2" id="KW-1185">Reference proteome</keyword>
<dbReference type="Proteomes" id="UP001066276">
    <property type="component" value="Chromosome 12"/>
</dbReference>
<reference evidence="1" key="1">
    <citation type="journal article" date="2022" name="bioRxiv">
        <title>Sequencing and chromosome-scale assembly of the giantPleurodeles waltlgenome.</title>
        <authorList>
            <person name="Brown T."/>
            <person name="Elewa A."/>
            <person name="Iarovenko S."/>
            <person name="Subramanian E."/>
            <person name="Araus A.J."/>
            <person name="Petzold A."/>
            <person name="Susuki M."/>
            <person name="Suzuki K.-i.T."/>
            <person name="Hayashi T."/>
            <person name="Toyoda A."/>
            <person name="Oliveira C."/>
            <person name="Osipova E."/>
            <person name="Leigh N.D."/>
            <person name="Simon A."/>
            <person name="Yun M.H."/>
        </authorList>
    </citation>
    <scope>NUCLEOTIDE SEQUENCE</scope>
    <source>
        <strain evidence="1">20211129_DDA</strain>
        <tissue evidence="1">Liver</tissue>
    </source>
</reference>
<protein>
    <submittedName>
        <fullName evidence="1">Uncharacterized protein</fullName>
    </submittedName>
</protein>
<organism evidence="1 2">
    <name type="scientific">Pleurodeles waltl</name>
    <name type="common">Iberian ribbed newt</name>
    <dbReference type="NCBI Taxonomy" id="8319"/>
    <lineage>
        <taxon>Eukaryota</taxon>
        <taxon>Metazoa</taxon>
        <taxon>Chordata</taxon>
        <taxon>Craniata</taxon>
        <taxon>Vertebrata</taxon>
        <taxon>Euteleostomi</taxon>
        <taxon>Amphibia</taxon>
        <taxon>Batrachia</taxon>
        <taxon>Caudata</taxon>
        <taxon>Salamandroidea</taxon>
        <taxon>Salamandridae</taxon>
        <taxon>Pleurodelinae</taxon>
        <taxon>Pleurodeles</taxon>
    </lineage>
</organism>
<dbReference type="EMBL" id="JANPWB010000016">
    <property type="protein sequence ID" value="KAJ1082840.1"/>
    <property type="molecule type" value="Genomic_DNA"/>
</dbReference>
<name>A0AAV7KXC8_PLEWA</name>
<sequence>MKSLMERQVMISTAVPTSALQRLITAFPTTAGSKILLLAPVLWQSHRHPRNSEVGQPRMQRSDSHRSILVEFPYKHHNYFQNCRHSGQKEPWL</sequence>